<evidence type="ECO:0000313" key="2">
    <source>
        <dbReference type="EMBL" id="KDN52882.1"/>
    </source>
</evidence>
<feature type="compositionally biased region" description="Polar residues" evidence="1">
    <location>
        <begin position="516"/>
        <end position="527"/>
    </location>
</feature>
<accession>A0A066WG09</accession>
<comment type="caution">
    <text evidence="2">The sequence shown here is derived from an EMBL/GenBank/DDBJ whole genome shotgun (WGS) entry which is preliminary data.</text>
</comment>
<dbReference type="RefSeq" id="XP_013245721.1">
    <property type="nucleotide sequence ID" value="XM_013390267.1"/>
</dbReference>
<feature type="region of interest" description="Disordered" evidence="1">
    <location>
        <begin position="248"/>
        <end position="298"/>
    </location>
</feature>
<feature type="compositionally biased region" description="Basic and acidic residues" evidence="1">
    <location>
        <begin position="528"/>
        <end position="538"/>
    </location>
</feature>
<name>A0A066WG09_TILAU</name>
<gene>
    <name evidence="2" type="ORF">K437DRAFT_253831</name>
</gene>
<feature type="region of interest" description="Disordered" evidence="1">
    <location>
        <begin position="516"/>
        <end position="543"/>
    </location>
</feature>
<reference evidence="2 3" key="1">
    <citation type="submission" date="2014-05" db="EMBL/GenBank/DDBJ databases">
        <title>Draft genome sequence of a rare smut relative, Tilletiaria anomala UBC 951.</title>
        <authorList>
            <consortium name="DOE Joint Genome Institute"/>
            <person name="Toome M."/>
            <person name="Kuo A."/>
            <person name="Henrissat B."/>
            <person name="Lipzen A."/>
            <person name="Tritt A."/>
            <person name="Yoshinaga Y."/>
            <person name="Zane M."/>
            <person name="Barry K."/>
            <person name="Grigoriev I.V."/>
            <person name="Spatafora J.W."/>
            <person name="Aimea M.C."/>
        </authorList>
    </citation>
    <scope>NUCLEOTIDE SEQUENCE [LARGE SCALE GENOMIC DNA]</scope>
    <source>
        <strain evidence="2 3">UBC 951</strain>
    </source>
</reference>
<feature type="region of interest" description="Disordered" evidence="1">
    <location>
        <begin position="34"/>
        <end position="63"/>
    </location>
</feature>
<dbReference type="GeneID" id="25263684"/>
<evidence type="ECO:0000313" key="3">
    <source>
        <dbReference type="Proteomes" id="UP000027361"/>
    </source>
</evidence>
<dbReference type="InterPro" id="IPR038136">
    <property type="entry name" value="CofD-like_dom_sf"/>
</dbReference>
<feature type="compositionally biased region" description="Polar residues" evidence="1">
    <location>
        <begin position="52"/>
        <end position="63"/>
    </location>
</feature>
<feature type="region of interest" description="Disordered" evidence="1">
    <location>
        <begin position="314"/>
        <end position="341"/>
    </location>
</feature>
<sequence>MVRSGSSSEIIRVLGGPSIGDLRSRLVRLIPLPQTNPAHSATSSPRGARPSDSPTLLKTPTVSGSKGRFLPLSPFSPPPPAPLAPPVPQSNLALHALLSYRLPTTGPTRDIKQEWLDILEGRHKLWKGIEHERKECIRGFLVHFESEILRRAHRNFNFRGGSVGNFFLAAGQKFFRSIQSSIFLFSAVSLINGANVAGQYGSTAVGAMVGAKVIPVINTNHTATIAAELRSGDVIVGQCEISHPVAPVTHQPKNISHSSTVRNRGGIDPATLKRLDTSWHSSPSASGQPGTPSSVIFDPFHSLSIGGGAGDGVGGDLTSGAGTPAVVGQSVHLQAKERERSRRMHTVGNTGDGLDPEDADVVPTALAEADGEAGAGECELEETGNIVFNKENDGEREEILPSPIERVFYVNAYRNEISAAPNPSYISSLAHARTLVYSCGSLWTSIVPCIALRGVATAIARSASLKHKVLLLNSKWDRETQGMTALDFIYALVSSLNSTDGDEVSRVLRDRGFSGAQLTGSDESDMEANTRTKADQGIHNRPPTPQHAWTAFAGKGYAARELVSCLVCLEGGRIPVETAEIEELGIRVIKVQGRAKKEGGVPMFTEQAIRKALHLVGKT</sequence>
<dbReference type="PANTHER" id="PTHR31240:SF0">
    <property type="entry name" value="MATERNAL EFFECT EMBRYO ARREST 18"/>
    <property type="match status" value="1"/>
</dbReference>
<dbReference type="OMA" id="EWMDILE"/>
<feature type="compositionally biased region" description="Polar residues" evidence="1">
    <location>
        <begin position="251"/>
        <end position="262"/>
    </location>
</feature>
<dbReference type="SUPFAM" id="SSF142338">
    <property type="entry name" value="CofD-like"/>
    <property type="match status" value="1"/>
</dbReference>
<feature type="compositionally biased region" description="Polar residues" evidence="1">
    <location>
        <begin position="34"/>
        <end position="45"/>
    </location>
</feature>
<protein>
    <submittedName>
        <fullName evidence="2">Uncharacterized protein</fullName>
    </submittedName>
</protein>
<organism evidence="2 3">
    <name type="scientific">Tilletiaria anomala (strain ATCC 24038 / CBS 436.72 / UBC 951)</name>
    <dbReference type="NCBI Taxonomy" id="1037660"/>
    <lineage>
        <taxon>Eukaryota</taxon>
        <taxon>Fungi</taxon>
        <taxon>Dikarya</taxon>
        <taxon>Basidiomycota</taxon>
        <taxon>Ustilaginomycotina</taxon>
        <taxon>Exobasidiomycetes</taxon>
        <taxon>Georgefischeriales</taxon>
        <taxon>Tilletiariaceae</taxon>
        <taxon>Tilletiaria</taxon>
    </lineage>
</organism>
<dbReference type="Proteomes" id="UP000027361">
    <property type="component" value="Unassembled WGS sequence"/>
</dbReference>
<dbReference type="Pfam" id="PF01933">
    <property type="entry name" value="CofD"/>
    <property type="match status" value="1"/>
</dbReference>
<proteinExistence type="predicted"/>
<evidence type="ECO:0000256" key="1">
    <source>
        <dbReference type="SAM" id="MobiDB-lite"/>
    </source>
</evidence>
<dbReference type="HOGENOM" id="CLU_019029_3_0_1"/>
<feature type="compositionally biased region" description="Polar residues" evidence="1">
    <location>
        <begin position="278"/>
        <end position="294"/>
    </location>
</feature>
<dbReference type="STRING" id="1037660.A0A066WG09"/>
<dbReference type="AlphaFoldDB" id="A0A066WG09"/>
<dbReference type="PANTHER" id="PTHR31240">
    <property type="entry name" value="MATERNAL EFFECT EMBRYO ARREST 18"/>
    <property type="match status" value="1"/>
</dbReference>
<dbReference type="Gene3D" id="3.40.50.10680">
    <property type="entry name" value="CofD-like domains"/>
    <property type="match status" value="2"/>
</dbReference>
<keyword evidence="3" id="KW-1185">Reference proteome</keyword>
<dbReference type="EMBL" id="JMSN01000006">
    <property type="protein sequence ID" value="KDN52882.1"/>
    <property type="molecule type" value="Genomic_DNA"/>
</dbReference>
<dbReference type="InterPro" id="IPR002882">
    <property type="entry name" value="CofD"/>
</dbReference>
<dbReference type="OrthoDB" id="10267139at2759"/>
<dbReference type="GO" id="GO:0043743">
    <property type="term" value="F:LPPG:FO 2-phospho-L-lactate transferase activity"/>
    <property type="evidence" value="ECO:0007669"/>
    <property type="project" value="InterPro"/>
</dbReference>
<dbReference type="InParanoid" id="A0A066WG09"/>